<keyword evidence="15" id="KW-1185">Reference proteome</keyword>
<sequence>MTRAVAPLLFLAVALLLAAGPAAAARKLLTCPSTSGCKNWGFPYNSASTAQLGDPGKDCGSGSVSGRQRLALKQQPLRVCTVPVAHRPGKPPASAHLTCCLFDSKRLLHSLLQNYCCSGCNIFEKYSWPAKGKSTWAYSGTKDPAQPPTAPLPDHFLVLPVAPCTGVESYVNTSGCGGEGIWDAAWATIPASDQHTKAMAINSVHHRTQHQMHMHVADIQKALGSWLQSLPVDGKWHDTSCGNSQSGNLHCQTSGGGISAKCEKGSTPSAIHPFNKIYGAGPTLDNVEKWAGLVYSPAAGTFCVVQAQDRSAECLLYCSSECSGKPNLGCPA</sequence>
<proteinExistence type="predicted"/>
<comment type="pathway">
    <text evidence="12">Phospholipid metabolism.</text>
</comment>
<dbReference type="SUPFAM" id="SSF54197">
    <property type="entry name" value="HIT-like"/>
    <property type="match status" value="1"/>
</dbReference>
<evidence type="ECO:0000256" key="10">
    <source>
        <dbReference type="ARBA" id="ARBA00023209"/>
    </source>
</evidence>
<dbReference type="InterPro" id="IPR003763">
    <property type="entry name" value="CDP-diacylglyc_Pase"/>
</dbReference>
<evidence type="ECO:0000256" key="9">
    <source>
        <dbReference type="ARBA" id="ARBA00023136"/>
    </source>
</evidence>
<evidence type="ECO:0000256" key="6">
    <source>
        <dbReference type="ARBA" id="ARBA00022801"/>
    </source>
</evidence>
<accession>A0AAD5DKG0</accession>
<dbReference type="GO" id="GO:0008715">
    <property type="term" value="F:CDP-diacylglycerol diphosphatase activity"/>
    <property type="evidence" value="ECO:0007669"/>
    <property type="project" value="InterPro"/>
</dbReference>
<keyword evidence="5" id="KW-0812">Transmembrane</keyword>
<protein>
    <recommendedName>
        <fullName evidence="16">CDP-diglyceride hydrolase</fullName>
    </recommendedName>
</protein>
<feature type="chain" id="PRO_5041947992" description="CDP-diglyceride hydrolase" evidence="13">
    <location>
        <begin position="25"/>
        <end position="332"/>
    </location>
</feature>
<keyword evidence="11" id="KW-1208">Phospholipid metabolism</keyword>
<keyword evidence="13" id="KW-0732">Signal</keyword>
<evidence type="ECO:0000256" key="8">
    <source>
        <dbReference type="ARBA" id="ARBA00023098"/>
    </source>
</evidence>
<comment type="subcellular location">
    <subcellularLocation>
        <location evidence="1">Cell membrane</location>
        <topology evidence="1">Single-pass membrane protein</topology>
    </subcellularLocation>
</comment>
<gene>
    <name evidence="14" type="ORF">COHA_010123</name>
</gene>
<dbReference type="InterPro" id="IPR036265">
    <property type="entry name" value="HIT-like_sf"/>
</dbReference>
<feature type="signal peptide" evidence="13">
    <location>
        <begin position="1"/>
        <end position="24"/>
    </location>
</feature>
<comment type="pathway">
    <text evidence="2">Lipid metabolism.</text>
</comment>
<dbReference type="Gene3D" id="3.30.428.30">
    <property type="entry name" value="HIT family - CDH-like"/>
    <property type="match status" value="1"/>
</dbReference>
<evidence type="ECO:0000313" key="15">
    <source>
        <dbReference type="Proteomes" id="UP001205105"/>
    </source>
</evidence>
<dbReference type="EMBL" id="JADXDR010000211">
    <property type="protein sequence ID" value="KAI7835979.1"/>
    <property type="molecule type" value="Genomic_DNA"/>
</dbReference>
<dbReference type="GO" id="GO:0008654">
    <property type="term" value="P:phospholipid biosynthetic process"/>
    <property type="evidence" value="ECO:0007669"/>
    <property type="project" value="UniProtKB-KW"/>
</dbReference>
<keyword evidence="6" id="KW-0378">Hydrolase</keyword>
<evidence type="ECO:0000313" key="14">
    <source>
        <dbReference type="EMBL" id="KAI7835979.1"/>
    </source>
</evidence>
<organism evidence="14 15">
    <name type="scientific">Chlorella ohadii</name>
    <dbReference type="NCBI Taxonomy" id="2649997"/>
    <lineage>
        <taxon>Eukaryota</taxon>
        <taxon>Viridiplantae</taxon>
        <taxon>Chlorophyta</taxon>
        <taxon>core chlorophytes</taxon>
        <taxon>Trebouxiophyceae</taxon>
        <taxon>Chlorellales</taxon>
        <taxon>Chlorellaceae</taxon>
        <taxon>Chlorella clade</taxon>
        <taxon>Chlorella</taxon>
    </lineage>
</organism>
<evidence type="ECO:0000256" key="7">
    <source>
        <dbReference type="ARBA" id="ARBA00022989"/>
    </source>
</evidence>
<evidence type="ECO:0000256" key="12">
    <source>
        <dbReference type="ARBA" id="ARBA00025707"/>
    </source>
</evidence>
<evidence type="ECO:0000256" key="4">
    <source>
        <dbReference type="ARBA" id="ARBA00022516"/>
    </source>
</evidence>
<evidence type="ECO:0000256" key="2">
    <source>
        <dbReference type="ARBA" id="ARBA00005189"/>
    </source>
</evidence>
<evidence type="ECO:0000256" key="5">
    <source>
        <dbReference type="ARBA" id="ARBA00022692"/>
    </source>
</evidence>
<keyword evidence="3" id="KW-1003">Cell membrane</keyword>
<dbReference type="Proteomes" id="UP001205105">
    <property type="component" value="Unassembled WGS sequence"/>
</dbReference>
<keyword evidence="7" id="KW-1133">Transmembrane helix</keyword>
<evidence type="ECO:0000256" key="1">
    <source>
        <dbReference type="ARBA" id="ARBA00004162"/>
    </source>
</evidence>
<reference evidence="14" key="1">
    <citation type="submission" date="2020-11" db="EMBL/GenBank/DDBJ databases">
        <title>Chlorella ohadii genome sequencing and assembly.</title>
        <authorList>
            <person name="Murik O."/>
            <person name="Treves H."/>
            <person name="Kedem I."/>
            <person name="Shotland Y."/>
            <person name="Kaplan A."/>
        </authorList>
    </citation>
    <scope>NUCLEOTIDE SEQUENCE</scope>
    <source>
        <strain evidence="14">1</strain>
    </source>
</reference>
<dbReference type="AlphaFoldDB" id="A0AAD5DKG0"/>
<dbReference type="Pfam" id="PF02611">
    <property type="entry name" value="CDH"/>
    <property type="match status" value="1"/>
</dbReference>
<evidence type="ECO:0000256" key="3">
    <source>
        <dbReference type="ARBA" id="ARBA00022475"/>
    </source>
</evidence>
<dbReference type="GO" id="GO:0005886">
    <property type="term" value="C:plasma membrane"/>
    <property type="evidence" value="ECO:0007669"/>
    <property type="project" value="UniProtKB-SubCell"/>
</dbReference>
<evidence type="ECO:0000256" key="11">
    <source>
        <dbReference type="ARBA" id="ARBA00023264"/>
    </source>
</evidence>
<keyword evidence="9" id="KW-0472">Membrane</keyword>
<keyword evidence="10" id="KW-0594">Phospholipid biosynthesis</keyword>
<evidence type="ECO:0000256" key="13">
    <source>
        <dbReference type="SAM" id="SignalP"/>
    </source>
</evidence>
<keyword evidence="4" id="KW-0444">Lipid biosynthesis</keyword>
<name>A0AAD5DKG0_9CHLO</name>
<evidence type="ECO:0008006" key="16">
    <source>
        <dbReference type="Google" id="ProtNLM"/>
    </source>
</evidence>
<comment type="caution">
    <text evidence="14">The sequence shown here is derived from an EMBL/GenBank/DDBJ whole genome shotgun (WGS) entry which is preliminary data.</text>
</comment>
<keyword evidence="8" id="KW-0443">Lipid metabolism</keyword>